<protein>
    <submittedName>
        <fullName evidence="2">Uncharacterized protein</fullName>
    </submittedName>
</protein>
<sequence>MDTNERLQLVTPGSLLAAVFVKGSDCKADSIKILKRGGEEANNGGLKVVLSVSVEQSARGGSVAIDGNAGGRNVVTDLLKELSALPINPFMQNGVHLEMASQEEDVMDSIETSRIQIVEPTTESFPAAGEGNWSLVSGKQPGVSMGSPKFQKDDDVTLLGSPSLFSPLLDLEQEDEDLEKQHEEDMNH</sequence>
<reference evidence="2" key="1">
    <citation type="submission" date="2018-11" db="EMBL/GenBank/DDBJ databases">
        <authorList>
            <consortium name="Genoscope - CEA"/>
            <person name="William W."/>
        </authorList>
    </citation>
    <scope>NUCLEOTIDE SEQUENCE</scope>
</reference>
<accession>A0A3P6BXC7</accession>
<proteinExistence type="predicted"/>
<evidence type="ECO:0000256" key="1">
    <source>
        <dbReference type="SAM" id="MobiDB-lite"/>
    </source>
</evidence>
<gene>
    <name evidence="2" type="ORF">BOLC4T23007H</name>
</gene>
<name>A0A3P6BXC7_BRAOL</name>
<dbReference type="EMBL" id="LR031873">
    <property type="protein sequence ID" value="VDD06430.1"/>
    <property type="molecule type" value="Genomic_DNA"/>
</dbReference>
<evidence type="ECO:0000313" key="2">
    <source>
        <dbReference type="EMBL" id="VDD06430.1"/>
    </source>
</evidence>
<feature type="compositionally biased region" description="Basic and acidic residues" evidence="1">
    <location>
        <begin position="179"/>
        <end position="188"/>
    </location>
</feature>
<feature type="non-terminal residue" evidence="2">
    <location>
        <position position="188"/>
    </location>
</feature>
<organism evidence="2">
    <name type="scientific">Brassica oleracea</name>
    <name type="common">Wild cabbage</name>
    <dbReference type="NCBI Taxonomy" id="3712"/>
    <lineage>
        <taxon>Eukaryota</taxon>
        <taxon>Viridiplantae</taxon>
        <taxon>Streptophyta</taxon>
        <taxon>Embryophyta</taxon>
        <taxon>Tracheophyta</taxon>
        <taxon>Spermatophyta</taxon>
        <taxon>Magnoliopsida</taxon>
        <taxon>eudicotyledons</taxon>
        <taxon>Gunneridae</taxon>
        <taxon>Pentapetalae</taxon>
        <taxon>rosids</taxon>
        <taxon>malvids</taxon>
        <taxon>Brassicales</taxon>
        <taxon>Brassicaceae</taxon>
        <taxon>Brassiceae</taxon>
        <taxon>Brassica</taxon>
    </lineage>
</organism>
<feature type="region of interest" description="Disordered" evidence="1">
    <location>
        <begin position="138"/>
        <end position="188"/>
    </location>
</feature>
<feature type="compositionally biased region" description="Low complexity" evidence="1">
    <location>
        <begin position="158"/>
        <end position="170"/>
    </location>
</feature>
<dbReference type="AlphaFoldDB" id="A0A3P6BXC7"/>